<dbReference type="EMBL" id="KE346360">
    <property type="protein sequence ID" value="KJE88841.1"/>
    <property type="molecule type" value="Genomic_DNA"/>
</dbReference>
<evidence type="ECO:0000313" key="14">
    <source>
        <dbReference type="Proteomes" id="UP000008743"/>
    </source>
</evidence>
<organism evidence="13 14">
    <name type="scientific">Capsaspora owczarzaki (strain ATCC 30864)</name>
    <dbReference type="NCBI Taxonomy" id="595528"/>
    <lineage>
        <taxon>Eukaryota</taxon>
        <taxon>Filasterea</taxon>
        <taxon>Capsaspora</taxon>
    </lineage>
</organism>
<evidence type="ECO:0000256" key="1">
    <source>
        <dbReference type="ARBA" id="ARBA00009903"/>
    </source>
</evidence>
<dbReference type="InterPro" id="IPR001683">
    <property type="entry name" value="PX_dom"/>
</dbReference>
<dbReference type="InterPro" id="IPR000961">
    <property type="entry name" value="AGC-kinase_C"/>
</dbReference>
<keyword evidence="2" id="KW-0723">Serine/threonine-protein kinase</keyword>
<evidence type="ECO:0000256" key="2">
    <source>
        <dbReference type="ARBA" id="ARBA00022527"/>
    </source>
</evidence>
<dbReference type="Proteomes" id="UP000008743">
    <property type="component" value="Unassembled WGS sequence"/>
</dbReference>
<keyword evidence="6 13" id="KW-0418">Kinase</keyword>
<name>A0A0D2U0S4_CAPO3</name>
<dbReference type="PANTHER" id="PTHR24351">
    <property type="entry name" value="RIBOSOMAL PROTEIN S6 KINASE"/>
    <property type="match status" value="1"/>
</dbReference>
<dbReference type="InterPro" id="IPR008271">
    <property type="entry name" value="Ser/Thr_kinase_AS"/>
</dbReference>
<comment type="similarity">
    <text evidence="1">Belongs to the protein kinase superfamily. AGC Ser/Thr protein kinase family.</text>
</comment>
<sequence>MATQTQRPAPVGLGSGVGTPQSLAASPMATTPGTITLGAATLSYGSSSNSSPSTPSPATTASAADAGLPPAVDVNDASVVDHETRVESKRFTVYKMVMKSGSKTWTIYRRYNEFYALNEKLKKFYNFEHLKLPGKRLLGNNFDPNFIQSRRTALHEYVRKLIAHPEIAQSEILKEFLTDNSIPRAKLIDSTEPLDSDTSKNSGSEADNHVDLAGTENRAADVNDFYLLKVIGKGSFGKVLLAKHKETSKVYAIKVLSKKAIKQRNEVKHIMAERNVLLKNIVHPFLVGLHYSFQTPEKLYFVLDYVNGGELFFHLQREKRFPEVRARFYAAEIVSAIEYLHSLDIVYRDLKPENILLDSKGHVVLTDFGLCKEGIQPGGTTSTFCGTPEYLAPEVLRKQQYGRPVDWWCLGAVLYEMLVGLPPFYSRDCNEMYNRILHDKLRFPPHVSDNARSLIAGLLDRDPEKRLGSGPTGAEEIRTHSFFAGIDWDELYRKEYKAPYNPGVSGSMDLKNFDPEFVNEPIPGSLLIASDLSVDVEVDDAFAGFTYTAEDHYLNQPQD</sequence>
<dbReference type="PROSITE" id="PS00107">
    <property type="entry name" value="PROTEIN_KINASE_ATP"/>
    <property type="match status" value="1"/>
</dbReference>
<dbReference type="AlphaFoldDB" id="A0A0D2U0S4"/>
<gene>
    <name evidence="13" type="ORF">CAOG_000420</name>
</gene>
<dbReference type="GO" id="GO:0035091">
    <property type="term" value="F:phosphatidylinositol binding"/>
    <property type="evidence" value="ECO:0007669"/>
    <property type="project" value="InterPro"/>
</dbReference>
<dbReference type="SMART" id="SM00220">
    <property type="entry name" value="S_TKc"/>
    <property type="match status" value="1"/>
</dbReference>
<feature type="domain" description="AGC-kinase C-terminal" evidence="12">
    <location>
        <begin position="484"/>
        <end position="557"/>
    </location>
</feature>
<dbReference type="OrthoDB" id="63267at2759"/>
<evidence type="ECO:0000256" key="3">
    <source>
        <dbReference type="ARBA" id="ARBA00022553"/>
    </source>
</evidence>
<dbReference type="PROSITE" id="PS50195">
    <property type="entry name" value="PX"/>
    <property type="match status" value="1"/>
</dbReference>
<dbReference type="Gene3D" id="1.10.510.10">
    <property type="entry name" value="Transferase(Phosphotransferase) domain 1"/>
    <property type="match status" value="1"/>
</dbReference>
<dbReference type="eggNOG" id="KOG0598">
    <property type="taxonomic scope" value="Eukaryota"/>
</dbReference>
<feature type="region of interest" description="Disordered" evidence="9">
    <location>
        <begin position="188"/>
        <end position="212"/>
    </location>
</feature>
<dbReference type="RefSeq" id="XP_004365291.2">
    <property type="nucleotide sequence ID" value="XM_004365234.2"/>
</dbReference>
<feature type="compositionally biased region" description="Polar residues" evidence="9">
    <location>
        <begin position="18"/>
        <end position="34"/>
    </location>
</feature>
<feature type="domain" description="PX" evidence="11">
    <location>
        <begin position="72"/>
        <end position="184"/>
    </location>
</feature>
<dbReference type="GO" id="GO:0005524">
    <property type="term" value="F:ATP binding"/>
    <property type="evidence" value="ECO:0007669"/>
    <property type="project" value="UniProtKB-UniRule"/>
</dbReference>
<dbReference type="GO" id="GO:0004674">
    <property type="term" value="F:protein serine/threonine kinase activity"/>
    <property type="evidence" value="ECO:0007669"/>
    <property type="project" value="UniProtKB-KW"/>
</dbReference>
<dbReference type="Gene3D" id="3.30.200.20">
    <property type="entry name" value="Phosphorylase Kinase, domain 1"/>
    <property type="match status" value="1"/>
</dbReference>
<dbReference type="CDD" id="cd05575">
    <property type="entry name" value="STKc_SGK"/>
    <property type="match status" value="1"/>
</dbReference>
<feature type="compositionally biased region" description="Low complexity" evidence="9">
    <location>
        <begin position="39"/>
        <end position="66"/>
    </location>
</feature>
<proteinExistence type="inferred from homology"/>
<evidence type="ECO:0000256" key="6">
    <source>
        <dbReference type="ARBA" id="ARBA00022777"/>
    </source>
</evidence>
<dbReference type="InterPro" id="IPR000719">
    <property type="entry name" value="Prot_kinase_dom"/>
</dbReference>
<dbReference type="SMART" id="SM00312">
    <property type="entry name" value="PX"/>
    <property type="match status" value="1"/>
</dbReference>
<keyword evidence="7 8" id="KW-0067">ATP-binding</keyword>
<protein>
    <submittedName>
        <fullName evidence="13">AGC/SGK protein kinase</fullName>
    </submittedName>
</protein>
<feature type="region of interest" description="Disordered" evidence="9">
    <location>
        <begin position="1"/>
        <end position="67"/>
    </location>
</feature>
<dbReference type="InterPro" id="IPR011009">
    <property type="entry name" value="Kinase-like_dom_sf"/>
</dbReference>
<evidence type="ECO:0000256" key="9">
    <source>
        <dbReference type="SAM" id="MobiDB-lite"/>
    </source>
</evidence>
<dbReference type="InParanoid" id="A0A0D2U0S4"/>
<dbReference type="SUPFAM" id="SSF56112">
    <property type="entry name" value="Protein kinase-like (PK-like)"/>
    <property type="match status" value="1"/>
</dbReference>
<accession>A0A0D2U0S4</accession>
<dbReference type="Pfam" id="PF00787">
    <property type="entry name" value="PX"/>
    <property type="match status" value="1"/>
</dbReference>
<evidence type="ECO:0000256" key="5">
    <source>
        <dbReference type="ARBA" id="ARBA00022741"/>
    </source>
</evidence>
<dbReference type="Pfam" id="PF00433">
    <property type="entry name" value="Pkinase_C"/>
    <property type="match status" value="1"/>
</dbReference>
<evidence type="ECO:0000256" key="7">
    <source>
        <dbReference type="ARBA" id="ARBA00022840"/>
    </source>
</evidence>
<dbReference type="PhylomeDB" id="A0A0D2U0S4"/>
<evidence type="ECO:0000259" key="12">
    <source>
        <dbReference type="PROSITE" id="PS51285"/>
    </source>
</evidence>
<dbReference type="Pfam" id="PF00069">
    <property type="entry name" value="Pkinase"/>
    <property type="match status" value="1"/>
</dbReference>
<dbReference type="SMART" id="SM00133">
    <property type="entry name" value="S_TK_X"/>
    <property type="match status" value="1"/>
</dbReference>
<evidence type="ECO:0000313" key="13">
    <source>
        <dbReference type="EMBL" id="KJE88841.1"/>
    </source>
</evidence>
<keyword evidence="5 8" id="KW-0547">Nucleotide-binding</keyword>
<dbReference type="InterPro" id="IPR017892">
    <property type="entry name" value="Pkinase_C"/>
</dbReference>
<feature type="domain" description="Protein kinase" evidence="10">
    <location>
        <begin position="225"/>
        <end position="483"/>
    </location>
</feature>
<dbReference type="FunFam" id="3.30.200.20:FF:000030">
    <property type="entry name" value="Non-specific serine/threonine protein kinase"/>
    <property type="match status" value="1"/>
</dbReference>
<reference evidence="14" key="1">
    <citation type="submission" date="2011-02" db="EMBL/GenBank/DDBJ databases">
        <title>The Genome Sequence of Capsaspora owczarzaki ATCC 30864.</title>
        <authorList>
            <person name="Russ C."/>
            <person name="Cuomo C."/>
            <person name="Burger G."/>
            <person name="Gray M.W."/>
            <person name="Holland P.W.H."/>
            <person name="King N."/>
            <person name="Lang F.B.F."/>
            <person name="Roger A.J."/>
            <person name="Ruiz-Trillo I."/>
            <person name="Young S.K."/>
            <person name="Zeng Q."/>
            <person name="Gargeya S."/>
            <person name="Alvarado L."/>
            <person name="Berlin A."/>
            <person name="Chapman S.B."/>
            <person name="Chen Z."/>
            <person name="Freedman E."/>
            <person name="Gellesch M."/>
            <person name="Goldberg J."/>
            <person name="Griggs A."/>
            <person name="Gujja S."/>
            <person name="Heilman E."/>
            <person name="Heiman D."/>
            <person name="Howarth C."/>
            <person name="Mehta T."/>
            <person name="Neiman D."/>
            <person name="Pearson M."/>
            <person name="Roberts A."/>
            <person name="Saif S."/>
            <person name="Shea T."/>
            <person name="Shenoy N."/>
            <person name="Sisk P."/>
            <person name="Stolte C."/>
            <person name="Sykes S."/>
            <person name="White J."/>
            <person name="Yandava C."/>
            <person name="Haas B."/>
            <person name="Nusbaum C."/>
            <person name="Birren B."/>
        </authorList>
    </citation>
    <scope>NUCLEOTIDE SEQUENCE</scope>
    <source>
        <strain evidence="14">ATCC 30864</strain>
    </source>
</reference>
<evidence type="ECO:0000259" key="10">
    <source>
        <dbReference type="PROSITE" id="PS50011"/>
    </source>
</evidence>
<evidence type="ECO:0000256" key="8">
    <source>
        <dbReference type="PROSITE-ProRule" id="PRU10141"/>
    </source>
</evidence>
<evidence type="ECO:0000259" key="11">
    <source>
        <dbReference type="PROSITE" id="PS50195"/>
    </source>
</evidence>
<dbReference type="PROSITE" id="PS51285">
    <property type="entry name" value="AGC_KINASE_CTER"/>
    <property type="match status" value="1"/>
</dbReference>
<keyword evidence="4" id="KW-0808">Transferase</keyword>
<dbReference type="Gene3D" id="3.30.1520.10">
    <property type="entry name" value="Phox-like domain"/>
    <property type="match status" value="1"/>
</dbReference>
<keyword evidence="14" id="KW-1185">Reference proteome</keyword>
<evidence type="ECO:0000256" key="4">
    <source>
        <dbReference type="ARBA" id="ARBA00022679"/>
    </source>
</evidence>
<dbReference type="STRING" id="595528.A0A0D2U0S4"/>
<dbReference type="FunFam" id="1.10.510.10:FF:000008">
    <property type="entry name" value="Non-specific serine/threonine protein kinase"/>
    <property type="match status" value="1"/>
</dbReference>
<dbReference type="SUPFAM" id="SSF64268">
    <property type="entry name" value="PX domain"/>
    <property type="match status" value="1"/>
</dbReference>
<feature type="binding site" evidence="8">
    <location>
        <position position="254"/>
    </location>
    <ligand>
        <name>ATP</name>
        <dbReference type="ChEBI" id="CHEBI:30616"/>
    </ligand>
</feature>
<dbReference type="PROSITE" id="PS00108">
    <property type="entry name" value="PROTEIN_KINASE_ST"/>
    <property type="match status" value="1"/>
</dbReference>
<dbReference type="PROSITE" id="PS50011">
    <property type="entry name" value="PROTEIN_KINASE_DOM"/>
    <property type="match status" value="1"/>
</dbReference>
<dbReference type="InterPro" id="IPR036871">
    <property type="entry name" value="PX_dom_sf"/>
</dbReference>
<keyword evidence="3" id="KW-0597">Phosphoprotein</keyword>
<dbReference type="InterPro" id="IPR017441">
    <property type="entry name" value="Protein_kinase_ATP_BS"/>
</dbReference>